<evidence type="ECO:0000256" key="10">
    <source>
        <dbReference type="ARBA" id="ARBA00012458"/>
    </source>
</evidence>
<dbReference type="InterPro" id="IPR011005">
    <property type="entry name" value="Dihydropteroate_synth-like_sf"/>
</dbReference>
<comment type="function">
    <text evidence="21">Catalyzes three sequential steps of tetrahydrofolate biosynthesis.</text>
</comment>
<dbReference type="Pfam" id="PF01288">
    <property type="entry name" value="HPPK"/>
    <property type="match status" value="1"/>
</dbReference>
<comment type="catalytic activity">
    <reaction evidence="3">
        <text>7,8-dihydroneopterin = 6-hydroxymethyl-7,8-dihydropterin + glycolaldehyde</text>
        <dbReference type="Rhea" id="RHEA:10540"/>
        <dbReference type="ChEBI" id="CHEBI:17001"/>
        <dbReference type="ChEBI" id="CHEBI:17071"/>
        <dbReference type="ChEBI" id="CHEBI:44841"/>
        <dbReference type="EC" id="4.1.2.25"/>
    </reaction>
</comment>
<dbReference type="EC" id="4.1.2.25" evidence="11"/>
<dbReference type="PROSITE" id="PS00792">
    <property type="entry name" value="DHPS_1"/>
    <property type="match status" value="1"/>
</dbReference>
<dbReference type="Proteomes" id="UP001210925">
    <property type="component" value="Unassembled WGS sequence"/>
</dbReference>
<dbReference type="InterPro" id="IPR045031">
    <property type="entry name" value="DHP_synth-like"/>
</dbReference>
<evidence type="ECO:0000256" key="3">
    <source>
        <dbReference type="ARBA" id="ARBA00001353"/>
    </source>
</evidence>
<evidence type="ECO:0000256" key="22">
    <source>
        <dbReference type="ARBA" id="ARBA00061548"/>
    </source>
</evidence>
<proteinExistence type="inferred from homology"/>
<keyword evidence="19" id="KW-0289">Folate biosynthesis</keyword>
<dbReference type="PANTHER" id="PTHR20941">
    <property type="entry name" value="FOLATE SYNTHESIS PROTEINS"/>
    <property type="match status" value="1"/>
</dbReference>
<dbReference type="CDD" id="cd00739">
    <property type="entry name" value="DHPS"/>
    <property type="match status" value="1"/>
</dbReference>
<dbReference type="FunFam" id="3.20.20.20:FF:000006">
    <property type="entry name" value="Dihydropteroate synthase"/>
    <property type="match status" value="1"/>
</dbReference>
<dbReference type="Gene3D" id="3.20.20.20">
    <property type="entry name" value="Dihydropteroate synthase-like"/>
    <property type="match status" value="1"/>
</dbReference>
<dbReference type="InterPro" id="IPR035907">
    <property type="entry name" value="Hppk_sf"/>
</dbReference>
<comment type="pathway">
    <text evidence="5">Cofactor biosynthesis; tetrahydrofolate biosynthesis; 7,8-dihydrofolate from 2-amino-4-hydroxy-6-hydroxymethyl-7,8-dihydropteridine diphosphate and 4-aminobenzoate: step 1/2.</text>
</comment>
<dbReference type="InterPro" id="IPR000489">
    <property type="entry name" value="Pterin-binding_dom"/>
</dbReference>
<evidence type="ECO:0000259" key="25">
    <source>
        <dbReference type="PROSITE" id="PS50972"/>
    </source>
</evidence>
<comment type="catalytic activity">
    <reaction evidence="1">
        <text>(7,8-dihydropterin-6-yl)methyl diphosphate + 4-aminobenzoate = 7,8-dihydropteroate + diphosphate</text>
        <dbReference type="Rhea" id="RHEA:19949"/>
        <dbReference type="ChEBI" id="CHEBI:17836"/>
        <dbReference type="ChEBI" id="CHEBI:17839"/>
        <dbReference type="ChEBI" id="CHEBI:33019"/>
        <dbReference type="ChEBI" id="CHEBI:72950"/>
        <dbReference type="EC" id="2.5.1.15"/>
    </reaction>
</comment>
<dbReference type="NCBIfam" id="TIGR01496">
    <property type="entry name" value="DHPS"/>
    <property type="match status" value="1"/>
</dbReference>
<gene>
    <name evidence="26" type="primary">FOL1</name>
    <name evidence="26" type="ORF">HK103_003747</name>
</gene>
<evidence type="ECO:0000256" key="8">
    <source>
        <dbReference type="ARBA" id="ARBA00009640"/>
    </source>
</evidence>
<comment type="pathway">
    <text evidence="7">Cofactor biosynthesis; tetrahydrofolate biosynthesis; 2-amino-4-hydroxy-6-hydroxymethyl-7,8-dihydropteridine diphosphate from 7,8-dihydroneopterin triphosphate: step 4/4.</text>
</comment>
<keyword evidence="15" id="KW-0547">Nucleotide-binding</keyword>
<dbReference type="GO" id="GO:0005740">
    <property type="term" value="C:mitochondrial envelope"/>
    <property type="evidence" value="ECO:0007669"/>
    <property type="project" value="TreeGrafter"/>
</dbReference>
<sequence>MANKIQKFVENDTSLKTLEALSAKIALDLLLMGLKKVTVKIEKCNALLHADTVGIEITRSVNDIEFLKPSNSVYIEYPDPTAEDVIFIKDLTLSCIIGIHPHERIEKQRVLINISAHFKPEQANPNQSPDRNNYKTIARQVSEFVENSKYETLETMVIAICDVVLAQCNVDKVTVKVQKPSALMFALAGVEITKSKKVVGKKDEVIINIAYLAVGTNLGDRHGNIQRAISELKARNIKVTDTSFLYETAPMYVEDQPKFLNAALKLKEIEGKLGRDFSAVRNGPRPIDLDILFFNHIEYKTDSLVIPHPRIQERLFVLEPLADIAENFYHPVLYRTVGRLLELARYKNSSKDSIYKVVPVGNAAWNLSKRTFIMGILNVTPDSFSDGGKYNTLDAAVANTLKMAAEGADIIDIGGQSTAPNVEEIETAAEIERVVPVIKAIREKNKDIAISVDTFRAEVAKAAVEAGANLINDISGGMRDPNMLKVMSECHVPVCLMHMRGDSKTMDSLTKYEGSLVPVIATELSRCTEQALEAGVCRWNIVVDPGVGFAKNTEQNFEIIKNLRQLTLSEPKLSGMPILVGLSRKRFIGTATGQTKPADRVWGTAAANTAAIIAGASIIRVHDVKEMKDVALVADGCLHK</sequence>
<comment type="cofactor">
    <cofactor evidence="4">
        <name>Mg(2+)</name>
        <dbReference type="ChEBI" id="CHEBI:18420"/>
    </cofactor>
</comment>
<dbReference type="GO" id="GO:0016301">
    <property type="term" value="F:kinase activity"/>
    <property type="evidence" value="ECO:0007669"/>
    <property type="project" value="UniProtKB-KW"/>
</dbReference>
<dbReference type="GO" id="GO:0004156">
    <property type="term" value="F:dihydropteroate synthase activity"/>
    <property type="evidence" value="ECO:0007669"/>
    <property type="project" value="UniProtKB-EC"/>
</dbReference>
<evidence type="ECO:0000256" key="17">
    <source>
        <dbReference type="ARBA" id="ARBA00022840"/>
    </source>
</evidence>
<dbReference type="InterPro" id="IPR043133">
    <property type="entry name" value="GTP-CH-I_C/QueF"/>
</dbReference>
<dbReference type="GO" id="GO:0046654">
    <property type="term" value="P:tetrahydrofolate biosynthetic process"/>
    <property type="evidence" value="ECO:0007669"/>
    <property type="project" value="TreeGrafter"/>
</dbReference>
<dbReference type="InterPro" id="IPR000550">
    <property type="entry name" value="Hppk"/>
</dbReference>
<evidence type="ECO:0000256" key="15">
    <source>
        <dbReference type="ARBA" id="ARBA00022741"/>
    </source>
</evidence>
<organism evidence="26 27">
    <name type="scientific">Boothiomyces macroporosus</name>
    <dbReference type="NCBI Taxonomy" id="261099"/>
    <lineage>
        <taxon>Eukaryota</taxon>
        <taxon>Fungi</taxon>
        <taxon>Fungi incertae sedis</taxon>
        <taxon>Chytridiomycota</taxon>
        <taxon>Chytridiomycota incertae sedis</taxon>
        <taxon>Chytridiomycetes</taxon>
        <taxon>Rhizophydiales</taxon>
        <taxon>Terramycetaceae</taxon>
        <taxon>Boothiomyces</taxon>
    </lineage>
</organism>
<evidence type="ECO:0000256" key="1">
    <source>
        <dbReference type="ARBA" id="ARBA00000012"/>
    </source>
</evidence>
<dbReference type="CDD" id="cd00483">
    <property type="entry name" value="HPPK"/>
    <property type="match status" value="1"/>
</dbReference>
<comment type="similarity">
    <text evidence="9">In the C-terminal section; belongs to the DHPS family.</text>
</comment>
<dbReference type="NCBIfam" id="TIGR00526">
    <property type="entry name" value="folB_dom"/>
    <property type="match status" value="1"/>
</dbReference>
<dbReference type="NCBIfam" id="TIGR01498">
    <property type="entry name" value="folK"/>
    <property type="match status" value="1"/>
</dbReference>
<dbReference type="InterPro" id="IPR006157">
    <property type="entry name" value="FolB_dom"/>
</dbReference>
<feature type="domain" description="Pterin-binding" evidence="25">
    <location>
        <begin position="371"/>
        <end position="632"/>
    </location>
</feature>
<evidence type="ECO:0000256" key="19">
    <source>
        <dbReference type="ARBA" id="ARBA00022909"/>
    </source>
</evidence>
<dbReference type="SUPFAM" id="SSF55083">
    <property type="entry name" value="6-hydroxymethyl-7,8-dihydropterin pyrophosphokinase, HPPK"/>
    <property type="match status" value="1"/>
</dbReference>
<name>A0AAD5UHI3_9FUNG</name>
<dbReference type="SMART" id="SM00905">
    <property type="entry name" value="FolB"/>
    <property type="match status" value="1"/>
</dbReference>
<dbReference type="InterPro" id="IPR006390">
    <property type="entry name" value="DHP_synth_dom"/>
</dbReference>
<dbReference type="PROSITE" id="PS00794">
    <property type="entry name" value="HPPK"/>
    <property type="match status" value="1"/>
</dbReference>
<evidence type="ECO:0000313" key="27">
    <source>
        <dbReference type="Proteomes" id="UP001210925"/>
    </source>
</evidence>
<dbReference type="Gene3D" id="3.30.70.560">
    <property type="entry name" value="7,8-Dihydro-6-hydroxymethylpterin-pyrophosphokinase HPPK"/>
    <property type="match status" value="1"/>
</dbReference>
<evidence type="ECO:0000256" key="24">
    <source>
        <dbReference type="ARBA" id="ARBA00068111"/>
    </source>
</evidence>
<accession>A0AAD5UHI3</accession>
<evidence type="ECO:0000313" key="26">
    <source>
        <dbReference type="EMBL" id="KAJ3258266.1"/>
    </source>
</evidence>
<dbReference type="EMBL" id="JADGKB010000029">
    <property type="protein sequence ID" value="KAJ3258266.1"/>
    <property type="molecule type" value="Genomic_DNA"/>
</dbReference>
<keyword evidence="20" id="KW-0511">Multifunctional enzyme</keyword>
<evidence type="ECO:0000256" key="2">
    <source>
        <dbReference type="ARBA" id="ARBA00000198"/>
    </source>
</evidence>
<dbReference type="SUPFAM" id="SSF51717">
    <property type="entry name" value="Dihydropteroate synthetase-like"/>
    <property type="match status" value="1"/>
</dbReference>
<dbReference type="Pfam" id="PF00809">
    <property type="entry name" value="Pterin_bind"/>
    <property type="match status" value="1"/>
</dbReference>
<comment type="caution">
    <text evidence="26">The sequence shown here is derived from an EMBL/GenBank/DDBJ whole genome shotgun (WGS) entry which is preliminary data.</text>
</comment>
<evidence type="ECO:0000256" key="21">
    <source>
        <dbReference type="ARBA" id="ARBA00058009"/>
    </source>
</evidence>
<evidence type="ECO:0000256" key="23">
    <source>
        <dbReference type="ARBA" id="ARBA00067568"/>
    </source>
</evidence>
<evidence type="ECO:0000256" key="16">
    <source>
        <dbReference type="ARBA" id="ARBA00022777"/>
    </source>
</evidence>
<evidence type="ECO:0000256" key="6">
    <source>
        <dbReference type="ARBA" id="ARBA00005013"/>
    </source>
</evidence>
<dbReference type="SUPFAM" id="SSF55620">
    <property type="entry name" value="Tetrahydrobiopterin biosynthesis enzymes-like"/>
    <property type="match status" value="1"/>
</dbReference>
<dbReference type="GO" id="GO:0046872">
    <property type="term" value="F:metal ion binding"/>
    <property type="evidence" value="ECO:0007669"/>
    <property type="project" value="UniProtKB-KW"/>
</dbReference>
<evidence type="ECO:0000256" key="5">
    <source>
        <dbReference type="ARBA" id="ARBA00004763"/>
    </source>
</evidence>
<evidence type="ECO:0000256" key="14">
    <source>
        <dbReference type="ARBA" id="ARBA00022723"/>
    </source>
</evidence>
<comment type="similarity">
    <text evidence="22">In the central section; belongs to the HPPK family.</text>
</comment>
<keyword evidence="17" id="KW-0067">ATP-binding</keyword>
<dbReference type="Pfam" id="PF02152">
    <property type="entry name" value="FolB"/>
    <property type="match status" value="1"/>
</dbReference>
<comment type="catalytic activity">
    <reaction evidence="2">
        <text>6-hydroxymethyl-7,8-dihydropterin + ATP = (7,8-dihydropterin-6-yl)methyl diphosphate + AMP + H(+)</text>
        <dbReference type="Rhea" id="RHEA:11412"/>
        <dbReference type="ChEBI" id="CHEBI:15378"/>
        <dbReference type="ChEBI" id="CHEBI:30616"/>
        <dbReference type="ChEBI" id="CHEBI:44841"/>
        <dbReference type="ChEBI" id="CHEBI:72950"/>
        <dbReference type="ChEBI" id="CHEBI:456215"/>
        <dbReference type="EC" id="2.7.6.3"/>
    </reaction>
</comment>
<dbReference type="GO" id="GO:0005524">
    <property type="term" value="F:ATP binding"/>
    <property type="evidence" value="ECO:0007669"/>
    <property type="project" value="UniProtKB-KW"/>
</dbReference>
<keyword evidence="16" id="KW-0418">Kinase</keyword>
<keyword evidence="27" id="KW-1185">Reference proteome</keyword>
<evidence type="ECO:0000256" key="18">
    <source>
        <dbReference type="ARBA" id="ARBA00022842"/>
    </source>
</evidence>
<dbReference type="PROSITE" id="PS00793">
    <property type="entry name" value="DHPS_2"/>
    <property type="match status" value="1"/>
</dbReference>
<comment type="similarity">
    <text evidence="8">In the N-terminal section; belongs to the DHNA family.</text>
</comment>
<keyword evidence="13" id="KW-0808">Transferase</keyword>
<dbReference type="GO" id="GO:0046656">
    <property type="term" value="P:folic acid biosynthetic process"/>
    <property type="evidence" value="ECO:0007669"/>
    <property type="project" value="UniProtKB-KW"/>
</dbReference>
<reference evidence="26" key="1">
    <citation type="submission" date="2020-05" db="EMBL/GenBank/DDBJ databases">
        <title>Phylogenomic resolution of chytrid fungi.</title>
        <authorList>
            <person name="Stajich J.E."/>
            <person name="Amses K."/>
            <person name="Simmons R."/>
            <person name="Seto K."/>
            <person name="Myers J."/>
            <person name="Bonds A."/>
            <person name="Quandt C.A."/>
            <person name="Barry K."/>
            <person name="Liu P."/>
            <person name="Grigoriev I."/>
            <person name="Longcore J.E."/>
            <person name="James T.Y."/>
        </authorList>
    </citation>
    <scope>NUCLEOTIDE SEQUENCE</scope>
    <source>
        <strain evidence="26">PLAUS21</strain>
    </source>
</reference>
<evidence type="ECO:0000256" key="20">
    <source>
        <dbReference type="ARBA" id="ARBA00023268"/>
    </source>
</evidence>
<evidence type="ECO:0000256" key="7">
    <source>
        <dbReference type="ARBA" id="ARBA00005051"/>
    </source>
</evidence>
<dbReference type="EC" id="2.5.1.15" evidence="10"/>
<keyword evidence="18" id="KW-0460">Magnesium</keyword>
<keyword evidence="14" id="KW-0479">Metal-binding</keyword>
<evidence type="ECO:0000256" key="12">
    <source>
        <dbReference type="ARBA" id="ARBA00013253"/>
    </source>
</evidence>
<evidence type="ECO:0000256" key="4">
    <source>
        <dbReference type="ARBA" id="ARBA00001946"/>
    </source>
</evidence>
<comment type="pathway">
    <text evidence="6">Cofactor biosynthesis; tetrahydrofolate biosynthesis; 2-amino-4-hydroxy-6-hydroxymethyl-7,8-dihydropteridine diphosphate from 7,8-dihydroneopterin triphosphate: step 3/4.</text>
</comment>
<protein>
    <recommendedName>
        <fullName evidence="23">Folic acid synthesis protein FOL1</fullName>
        <ecNumber evidence="10">2.5.1.15</ecNumber>
        <ecNumber evidence="12">2.7.6.3</ecNumber>
        <ecNumber evidence="11">4.1.2.25</ecNumber>
    </recommendedName>
    <alternativeName>
        <fullName evidence="24">Folic acid synthesis protein fol1</fullName>
    </alternativeName>
</protein>
<dbReference type="EC" id="2.7.6.3" evidence="12"/>
<dbReference type="GO" id="GO:0003848">
    <property type="term" value="F:2-amino-4-hydroxy-6-hydroxymethyldihydropteridine diphosphokinase activity"/>
    <property type="evidence" value="ECO:0007669"/>
    <property type="project" value="UniProtKB-EC"/>
</dbReference>
<dbReference type="GO" id="GO:0004150">
    <property type="term" value="F:dihydroneopterin aldolase activity"/>
    <property type="evidence" value="ECO:0007669"/>
    <property type="project" value="UniProtKB-EC"/>
</dbReference>
<dbReference type="Gene3D" id="3.30.1130.10">
    <property type="match status" value="2"/>
</dbReference>
<evidence type="ECO:0000256" key="13">
    <source>
        <dbReference type="ARBA" id="ARBA00022679"/>
    </source>
</evidence>
<evidence type="ECO:0000256" key="9">
    <source>
        <dbReference type="ARBA" id="ARBA00009951"/>
    </source>
</evidence>
<dbReference type="AlphaFoldDB" id="A0AAD5UHI3"/>
<dbReference type="PANTHER" id="PTHR20941:SF1">
    <property type="entry name" value="FOLIC ACID SYNTHESIS PROTEIN FOL1"/>
    <property type="match status" value="1"/>
</dbReference>
<evidence type="ECO:0000256" key="11">
    <source>
        <dbReference type="ARBA" id="ARBA00013043"/>
    </source>
</evidence>
<dbReference type="PROSITE" id="PS50972">
    <property type="entry name" value="PTERIN_BINDING"/>
    <property type="match status" value="1"/>
</dbReference>